<dbReference type="EMBL" id="JABXWD010000144">
    <property type="protein sequence ID" value="MBV6341733.1"/>
    <property type="molecule type" value="Genomic_DNA"/>
</dbReference>
<dbReference type="NCBIfam" id="TIGR01883">
    <property type="entry name" value="PepT-like"/>
    <property type="match status" value="1"/>
</dbReference>
<keyword evidence="4" id="KW-0378">Hydrolase</keyword>
<evidence type="ECO:0000313" key="10">
    <source>
        <dbReference type="Proteomes" id="UP001196980"/>
    </source>
</evidence>
<keyword evidence="2" id="KW-0645">Protease</keyword>
<dbReference type="InterPro" id="IPR008007">
    <property type="entry name" value="Peptidase_M42"/>
</dbReference>
<dbReference type="Gene3D" id="3.40.630.10">
    <property type="entry name" value="Zn peptidases"/>
    <property type="match status" value="1"/>
</dbReference>
<feature type="domain" description="Peptidase M20 dimerisation" evidence="8">
    <location>
        <begin position="182"/>
        <end position="276"/>
    </location>
</feature>
<dbReference type="Proteomes" id="UP001196980">
    <property type="component" value="Unassembled WGS sequence"/>
</dbReference>
<dbReference type="Gene3D" id="3.30.70.360">
    <property type="match status" value="1"/>
</dbReference>
<keyword evidence="5" id="KW-0862">Zinc</keyword>
<dbReference type="InterPro" id="IPR001261">
    <property type="entry name" value="ArgE/DapE_CS"/>
</dbReference>
<evidence type="ECO:0000256" key="7">
    <source>
        <dbReference type="PIRNR" id="PIRNR001123"/>
    </source>
</evidence>
<evidence type="ECO:0000256" key="2">
    <source>
        <dbReference type="ARBA" id="ARBA00022670"/>
    </source>
</evidence>
<comment type="similarity">
    <text evidence="7">Belongs to the peptidase M42 family.</text>
</comment>
<dbReference type="PROSITE" id="PS00758">
    <property type="entry name" value="ARGE_DAPE_CPG2_1"/>
    <property type="match status" value="1"/>
</dbReference>
<dbReference type="SUPFAM" id="SSF55031">
    <property type="entry name" value="Bacterial exopeptidase dimerisation domain"/>
    <property type="match status" value="1"/>
</dbReference>
<sequence>MSVINATLINENRVIGTFKELIEIPSPSFQEQEIGRRLVEMLQRLSFEVEILDYEHSFNILARKRGSISGAASLLLSAHMDTVQSTPVALSYRHQDGLIASTGETIIGADDKSGIAEIIEALTVLEETAHPHGDIEVLFTSAEERGLYGARNVDYGKIRSRYALVLDSSGEVGRIVLAAPTHVTYRMTITGRAAHAGIEPEKGTNSIIVAARIISAIADGRLNADTTANVGIIHGGSATNIVPVETVVDGEFRSLTPATLEKLMATAFNTAKDIARKNQVKLAIQHERVYEGYRFEPADPFVQLISGAIERCRLESACVSSGGGSDANIFNQHGIMAIPLSTGMQKPHTVEEYIYTNDLLRGSLLVLEIIASLAQKR</sequence>
<evidence type="ECO:0000259" key="8">
    <source>
        <dbReference type="Pfam" id="PF07687"/>
    </source>
</evidence>
<proteinExistence type="inferred from homology"/>
<dbReference type="InterPro" id="IPR036264">
    <property type="entry name" value="Bact_exopeptidase_dim_dom"/>
</dbReference>
<dbReference type="RefSeq" id="WP_218252362.1">
    <property type="nucleotide sequence ID" value="NZ_JABXWD010000144.1"/>
</dbReference>
<gene>
    <name evidence="9" type="ORF">HWQ67_09055</name>
</gene>
<dbReference type="Pfam" id="PF01546">
    <property type="entry name" value="Peptidase_M20"/>
    <property type="match status" value="1"/>
</dbReference>
<comment type="caution">
    <text evidence="9">The sequence shown here is derived from an EMBL/GenBank/DDBJ whole genome shotgun (WGS) entry which is preliminary data.</text>
</comment>
<keyword evidence="10" id="KW-1185">Reference proteome</keyword>
<dbReference type="InterPro" id="IPR010162">
    <property type="entry name" value="PepT-like"/>
</dbReference>
<evidence type="ECO:0000313" key="9">
    <source>
        <dbReference type="EMBL" id="MBV6341733.1"/>
    </source>
</evidence>
<evidence type="ECO:0000256" key="5">
    <source>
        <dbReference type="ARBA" id="ARBA00022833"/>
    </source>
</evidence>
<dbReference type="Pfam" id="PF07687">
    <property type="entry name" value="M20_dimer"/>
    <property type="match status" value="1"/>
</dbReference>
<organism evidence="9 10">
    <name type="scientific">Candidatus Magnetobacterium casense</name>
    <dbReference type="NCBI Taxonomy" id="1455061"/>
    <lineage>
        <taxon>Bacteria</taxon>
        <taxon>Pseudomonadati</taxon>
        <taxon>Nitrospirota</taxon>
        <taxon>Thermodesulfovibrionia</taxon>
        <taxon>Thermodesulfovibrionales</taxon>
        <taxon>Candidatus Magnetobacteriaceae</taxon>
        <taxon>Candidatus Magnetobacterium</taxon>
    </lineage>
</organism>
<dbReference type="PIRSF" id="PIRSF001123">
    <property type="entry name" value="PepA_GA"/>
    <property type="match status" value="1"/>
</dbReference>
<reference evidence="9 10" key="1">
    <citation type="journal article" date="2020" name="J Geophys Res Biogeosci">
        <title>Magnetotaxis as an Adaptation to Enable Bacterial Shuttling of Microbial Sulfur and Sulfur Cycling Across Aquatic Oxic#Anoxic Interfaces.</title>
        <authorList>
            <person name="Li J."/>
            <person name="Liu P."/>
            <person name="Wang J."/>
            <person name="Roberts A.P."/>
            <person name="Pan Y."/>
        </authorList>
    </citation>
    <scope>NUCLEOTIDE SEQUENCE [LARGE SCALE GENOMIC DNA]</scope>
    <source>
        <strain evidence="9 10">MYR-1_YQ</strain>
    </source>
</reference>
<protein>
    <submittedName>
        <fullName evidence="9">M20/M25/M40 family metallo-hydrolase</fullName>
    </submittedName>
</protein>
<keyword evidence="6" id="KW-0482">Metalloprotease</keyword>
<dbReference type="InterPro" id="IPR002933">
    <property type="entry name" value="Peptidase_M20"/>
</dbReference>
<evidence type="ECO:0000256" key="6">
    <source>
        <dbReference type="ARBA" id="ARBA00023049"/>
    </source>
</evidence>
<comment type="cofactor">
    <cofactor evidence="1">
        <name>Zn(2+)</name>
        <dbReference type="ChEBI" id="CHEBI:29105"/>
    </cofactor>
</comment>
<dbReference type="InterPro" id="IPR011650">
    <property type="entry name" value="Peptidase_M20_dimer"/>
</dbReference>
<evidence type="ECO:0000256" key="4">
    <source>
        <dbReference type="ARBA" id="ARBA00022801"/>
    </source>
</evidence>
<name>A0ABS6S025_9BACT</name>
<accession>A0ABS6S025</accession>
<dbReference type="SUPFAM" id="SSF53187">
    <property type="entry name" value="Zn-dependent exopeptidases"/>
    <property type="match status" value="1"/>
</dbReference>
<dbReference type="PANTHER" id="PTHR42994">
    <property type="entry name" value="PEPTIDASE T"/>
    <property type="match status" value="1"/>
</dbReference>
<keyword evidence="3" id="KW-0479">Metal-binding</keyword>
<evidence type="ECO:0000256" key="1">
    <source>
        <dbReference type="ARBA" id="ARBA00001947"/>
    </source>
</evidence>
<evidence type="ECO:0000256" key="3">
    <source>
        <dbReference type="ARBA" id="ARBA00022723"/>
    </source>
</evidence>
<dbReference type="PANTHER" id="PTHR42994:SF2">
    <property type="entry name" value="PEPTIDASE"/>
    <property type="match status" value="1"/>
</dbReference>